<keyword evidence="1" id="KW-0805">Transcription regulation</keyword>
<name>A0A2A2SCG7_9SPHN</name>
<dbReference type="EMBL" id="NSLI01000004">
    <property type="protein sequence ID" value="PAX06957.1"/>
    <property type="molecule type" value="Genomic_DNA"/>
</dbReference>
<dbReference type="PROSITE" id="PS01124">
    <property type="entry name" value="HTH_ARAC_FAMILY_2"/>
    <property type="match status" value="1"/>
</dbReference>
<dbReference type="Pfam" id="PF01965">
    <property type="entry name" value="DJ-1_PfpI"/>
    <property type="match status" value="1"/>
</dbReference>
<dbReference type="Gene3D" id="1.10.10.60">
    <property type="entry name" value="Homeodomain-like"/>
    <property type="match status" value="1"/>
</dbReference>
<feature type="domain" description="HTH araC/xylS-type" evidence="4">
    <location>
        <begin position="217"/>
        <end position="315"/>
    </location>
</feature>
<dbReference type="OrthoDB" id="186587at2"/>
<reference evidence="6" key="1">
    <citation type="submission" date="2017-09" db="EMBL/GenBank/DDBJ databases">
        <authorList>
            <person name="Feng G."/>
            <person name="Zhu H."/>
        </authorList>
    </citation>
    <scope>NUCLEOTIDE SEQUENCE [LARGE SCALE GENOMIC DNA]</scope>
    <source>
        <strain evidence="6">1PNM-20</strain>
    </source>
</reference>
<evidence type="ECO:0000256" key="2">
    <source>
        <dbReference type="ARBA" id="ARBA00023125"/>
    </source>
</evidence>
<dbReference type="GO" id="GO:0043565">
    <property type="term" value="F:sequence-specific DNA binding"/>
    <property type="evidence" value="ECO:0007669"/>
    <property type="project" value="InterPro"/>
</dbReference>
<comment type="caution">
    <text evidence="5">The sequence shown here is derived from an EMBL/GenBank/DDBJ whole genome shotgun (WGS) entry which is preliminary data.</text>
</comment>
<dbReference type="InterPro" id="IPR029062">
    <property type="entry name" value="Class_I_gatase-like"/>
</dbReference>
<proteinExistence type="predicted"/>
<dbReference type="InterPro" id="IPR018062">
    <property type="entry name" value="HTH_AraC-typ_CS"/>
</dbReference>
<dbReference type="InterPro" id="IPR009057">
    <property type="entry name" value="Homeodomain-like_sf"/>
</dbReference>
<evidence type="ECO:0000313" key="6">
    <source>
        <dbReference type="Proteomes" id="UP000218151"/>
    </source>
</evidence>
<dbReference type="GO" id="GO:0003700">
    <property type="term" value="F:DNA-binding transcription factor activity"/>
    <property type="evidence" value="ECO:0007669"/>
    <property type="project" value="InterPro"/>
</dbReference>
<dbReference type="PANTHER" id="PTHR43130">
    <property type="entry name" value="ARAC-FAMILY TRANSCRIPTIONAL REGULATOR"/>
    <property type="match status" value="1"/>
</dbReference>
<protein>
    <submittedName>
        <fullName evidence="5">AraC family transcriptional regulator</fullName>
    </submittedName>
</protein>
<dbReference type="RefSeq" id="WP_095998783.1">
    <property type="nucleotide sequence ID" value="NZ_NSLI01000004.1"/>
</dbReference>
<evidence type="ECO:0000256" key="1">
    <source>
        <dbReference type="ARBA" id="ARBA00023015"/>
    </source>
</evidence>
<dbReference type="SUPFAM" id="SSF46689">
    <property type="entry name" value="Homeodomain-like"/>
    <property type="match status" value="1"/>
</dbReference>
<keyword evidence="2" id="KW-0238">DNA-binding</keyword>
<dbReference type="SMART" id="SM00342">
    <property type="entry name" value="HTH_ARAC"/>
    <property type="match status" value="1"/>
</dbReference>
<keyword evidence="3" id="KW-0804">Transcription</keyword>
<dbReference type="PANTHER" id="PTHR43130:SF11">
    <property type="entry name" value="TRANSCRIPTIONAL REGULATORY PROTEIN"/>
    <property type="match status" value="1"/>
</dbReference>
<sequence>MGNPADIVVLSLEGRLPSSAPALQDLVSIANYVGAGVGGDRYAALTVEIVTDPAGIGHVGRAADGTPTALVVPGCLTDGGEVEPQIPRHRTAVAAIAAAHRRGALVAASCSAVFLAAEGGLADGRRVTTTWWAQDAFERRYRQAVLVRDAMLVEDDRLVTAAGPFSVLELGLAVMGRLRSPALASQVARYALVDRAFTPQSVFRDPALLRAGTPLLFRARAAVLAALPEVPSVAALAASLGLAERTFQRRLLAEAGQAPKPFIDGVRIAKARELLETSSRAVKEVAQAVGYAEETAFRRRFGELVGMSPRQYAKRFGDPR</sequence>
<dbReference type="InterPro" id="IPR052158">
    <property type="entry name" value="INH-QAR"/>
</dbReference>
<evidence type="ECO:0000259" key="4">
    <source>
        <dbReference type="PROSITE" id="PS01124"/>
    </source>
</evidence>
<dbReference type="Proteomes" id="UP000218151">
    <property type="component" value="Unassembled WGS sequence"/>
</dbReference>
<dbReference type="InterPro" id="IPR002818">
    <property type="entry name" value="DJ-1/PfpI"/>
</dbReference>
<dbReference type="InterPro" id="IPR018060">
    <property type="entry name" value="HTH_AraC"/>
</dbReference>
<dbReference type="Gene3D" id="3.40.50.880">
    <property type="match status" value="1"/>
</dbReference>
<evidence type="ECO:0000313" key="5">
    <source>
        <dbReference type="EMBL" id="PAX06957.1"/>
    </source>
</evidence>
<dbReference type="PROSITE" id="PS00041">
    <property type="entry name" value="HTH_ARAC_FAMILY_1"/>
    <property type="match status" value="1"/>
</dbReference>
<accession>A0A2A2SCG7</accession>
<dbReference type="Pfam" id="PF12833">
    <property type="entry name" value="HTH_18"/>
    <property type="match status" value="1"/>
</dbReference>
<keyword evidence="6" id="KW-1185">Reference proteome</keyword>
<gene>
    <name evidence="5" type="ORF">CKY28_12880</name>
</gene>
<dbReference type="AlphaFoldDB" id="A0A2A2SCG7"/>
<organism evidence="5 6">
    <name type="scientific">Sphingomonas lenta</name>
    <dbReference type="NCBI Taxonomy" id="1141887"/>
    <lineage>
        <taxon>Bacteria</taxon>
        <taxon>Pseudomonadati</taxon>
        <taxon>Pseudomonadota</taxon>
        <taxon>Alphaproteobacteria</taxon>
        <taxon>Sphingomonadales</taxon>
        <taxon>Sphingomonadaceae</taxon>
        <taxon>Sphingomonas</taxon>
    </lineage>
</organism>
<dbReference type="SUPFAM" id="SSF52317">
    <property type="entry name" value="Class I glutamine amidotransferase-like"/>
    <property type="match status" value="1"/>
</dbReference>
<evidence type="ECO:0000256" key="3">
    <source>
        <dbReference type="ARBA" id="ARBA00023163"/>
    </source>
</evidence>